<evidence type="ECO:0000256" key="1">
    <source>
        <dbReference type="SAM" id="SignalP"/>
    </source>
</evidence>
<dbReference type="Gene3D" id="2.60.120.200">
    <property type="match status" value="1"/>
</dbReference>
<dbReference type="InterPro" id="IPR056573">
    <property type="entry name" value="Lectin_L-type_dom"/>
</dbReference>
<reference evidence="2" key="1">
    <citation type="submission" date="2021-01" db="EMBL/GenBank/DDBJ databases">
        <title>Whole genome shotgun sequence of Actinoplanes rishiriensis NBRC 108556.</title>
        <authorList>
            <person name="Komaki H."/>
            <person name="Tamura T."/>
        </authorList>
    </citation>
    <scope>NUCLEOTIDE SEQUENCE</scope>
    <source>
        <strain evidence="2">NBRC 108556</strain>
    </source>
</reference>
<dbReference type="EMBL" id="BOMV01000006">
    <property type="protein sequence ID" value="GIE93232.1"/>
    <property type="molecule type" value="Genomic_DNA"/>
</dbReference>
<protein>
    <recommendedName>
        <fullName evidence="4">Legume lectin domain-containing protein</fullName>
    </recommendedName>
</protein>
<feature type="chain" id="PRO_5036999654" description="Legume lectin domain-containing protein" evidence="1">
    <location>
        <begin position="18"/>
        <end position="243"/>
    </location>
</feature>
<keyword evidence="1" id="KW-0732">Signal</keyword>
<dbReference type="InterPro" id="IPR013320">
    <property type="entry name" value="ConA-like_dom_sf"/>
</dbReference>
<dbReference type="InterPro" id="IPR050258">
    <property type="entry name" value="Leguminous_Lectin"/>
</dbReference>
<dbReference type="SUPFAM" id="SSF49899">
    <property type="entry name" value="Concanavalin A-like lectins/glucanases"/>
    <property type="match status" value="1"/>
</dbReference>
<evidence type="ECO:0000313" key="3">
    <source>
        <dbReference type="Proteomes" id="UP000636960"/>
    </source>
</evidence>
<dbReference type="CDD" id="cd01951">
    <property type="entry name" value="lectin_L-type"/>
    <property type="match status" value="1"/>
</dbReference>
<dbReference type="Pfam" id="PF18483">
    <property type="entry name" value="Lectin_L-type_dom"/>
    <property type="match status" value="1"/>
</dbReference>
<dbReference type="Proteomes" id="UP000636960">
    <property type="component" value="Unassembled WGS sequence"/>
</dbReference>
<feature type="signal peptide" evidence="1">
    <location>
        <begin position="1"/>
        <end position="17"/>
    </location>
</feature>
<dbReference type="AlphaFoldDB" id="A0A919MZ17"/>
<dbReference type="PANTHER" id="PTHR32401">
    <property type="entry name" value="CONCANAVALIN A-LIKE LECTIN FAMILY PROTEIN"/>
    <property type="match status" value="1"/>
</dbReference>
<proteinExistence type="predicted"/>
<comment type="caution">
    <text evidence="2">The sequence shown here is derived from an EMBL/GenBank/DDBJ whole genome shotgun (WGS) entry which is preliminary data.</text>
</comment>
<dbReference type="RefSeq" id="WP_203779178.1">
    <property type="nucleotide sequence ID" value="NZ_BOMV01000006.1"/>
</dbReference>
<evidence type="ECO:0008006" key="4">
    <source>
        <dbReference type="Google" id="ProtNLM"/>
    </source>
</evidence>
<evidence type="ECO:0000313" key="2">
    <source>
        <dbReference type="EMBL" id="GIE93232.1"/>
    </source>
</evidence>
<accession>A0A919MZ17</accession>
<organism evidence="2 3">
    <name type="scientific">Paractinoplanes rishiriensis</name>
    <dbReference type="NCBI Taxonomy" id="1050105"/>
    <lineage>
        <taxon>Bacteria</taxon>
        <taxon>Bacillati</taxon>
        <taxon>Actinomycetota</taxon>
        <taxon>Actinomycetes</taxon>
        <taxon>Micromonosporales</taxon>
        <taxon>Micromonosporaceae</taxon>
        <taxon>Paractinoplanes</taxon>
    </lineage>
</organism>
<gene>
    <name evidence="2" type="ORF">Ari01nite_06970</name>
</gene>
<keyword evidence="3" id="KW-1185">Reference proteome</keyword>
<name>A0A919MZ17_9ACTN</name>
<dbReference type="PANTHER" id="PTHR32401:SF48">
    <property type="entry name" value="LEGUME LECTIN DOMAIN-CONTAINING PROTEIN"/>
    <property type="match status" value="1"/>
</dbReference>
<sequence length="243" mass="25271">MAAVALSIAAGTAPAFAADDDLLVDYPTFSGASQNLDRNGTADILTSSGTTKQRILRLTAGGFKQTGSAWAKPKLDLTRSFESSFKVYLHHGAPGADGIAFLVQAHGPRALGGWGGGLGYRGIKNSVAIEFDTFQNTPDPSSNHLAVVLGGDPDHHSAVGEPQIPLYGKPFMARVAYNAETFALQIFVQSLHAGSTEELALATTVDLADEVGTDAAWVGFTAATGTALSKQDIYSWTVEGSGA</sequence>